<dbReference type="Gene3D" id="3.30.1370.110">
    <property type="match status" value="1"/>
</dbReference>
<feature type="compositionally biased region" description="Low complexity" evidence="7">
    <location>
        <begin position="1"/>
        <end position="18"/>
    </location>
</feature>
<keyword evidence="2 6" id="KW-0699">rRNA-binding</keyword>
<dbReference type="RefSeq" id="WP_273641053.1">
    <property type="nucleotide sequence ID" value="NZ_JAQQXP010000001.1"/>
</dbReference>
<dbReference type="GO" id="GO:0004519">
    <property type="term" value="F:endonuclease activity"/>
    <property type="evidence" value="ECO:0007669"/>
    <property type="project" value="UniProtKB-KW"/>
</dbReference>
<keyword evidence="3 6" id="KW-0255">Endonuclease</keyword>
<evidence type="ECO:0000256" key="2">
    <source>
        <dbReference type="ARBA" id="ARBA00022730"/>
    </source>
</evidence>
<evidence type="ECO:0000256" key="3">
    <source>
        <dbReference type="ARBA" id="ARBA00022759"/>
    </source>
</evidence>
<comment type="caution">
    <text evidence="9">The sequence shown here is derived from an EMBL/GenBank/DDBJ whole genome shotgun (WGS) entry which is preliminary data.</text>
</comment>
<dbReference type="Pfam" id="PF01713">
    <property type="entry name" value="Smr"/>
    <property type="match status" value="1"/>
</dbReference>
<keyword evidence="1 6" id="KW-0540">Nuclease</keyword>
<comment type="similarity">
    <text evidence="6">Belongs to the SmrB family.</text>
</comment>
<dbReference type="HAMAP" id="MF_01042">
    <property type="entry name" value="SmrB"/>
    <property type="match status" value="1"/>
</dbReference>
<evidence type="ECO:0000313" key="10">
    <source>
        <dbReference type="Proteomes" id="UP001218788"/>
    </source>
</evidence>
<sequence>MKKQLAQLKQSQQLARQANKPTADDIDDADLFKAAVKGVVPLKQDTHVPKAPKPSLRVRRQRKATRQAQAGFEFSDAFEGFILPEGALRYCRQDVPGYELKQLRRGRYTPEYILDLHGMTREQAKHELAALLHTAYQENIDCVCIVHGHGAGVLKRALPHYLIQHPKVKAFHQAPLEYGGQGALLVLLDAESPFSRKR</sequence>
<gene>
    <name evidence="6 9" type="primary">smrB</name>
    <name evidence="9" type="ORF">OIK42_12805</name>
</gene>
<dbReference type="Proteomes" id="UP001218788">
    <property type="component" value="Unassembled WGS sequence"/>
</dbReference>
<keyword evidence="10" id="KW-1185">Reference proteome</keyword>
<evidence type="ECO:0000256" key="1">
    <source>
        <dbReference type="ARBA" id="ARBA00022722"/>
    </source>
</evidence>
<comment type="function">
    <text evidence="6">Acts as a ribosome collision sensor. Detects stalled/collided disomes (pairs of ribosomes where the leading ribosome is stalled and a second ribosome has collided with it) and endonucleolytically cleaves mRNA at the 5' boundary of the stalled ribosome. Stalled/collided disomes form a new interface (primarily via the 30S subunits) that binds SmrB. Cleaved mRNA becomes available for tmRNA ligation, leading to ribosomal subunit dissociation and rescue of stalled ribosomes.</text>
</comment>
<keyword evidence="4 6" id="KW-0378">Hydrolase</keyword>
<dbReference type="InterPro" id="IPR036063">
    <property type="entry name" value="Smr_dom_sf"/>
</dbReference>
<name>A0ABT5L5G4_9ALTE</name>
<reference evidence="9 10" key="1">
    <citation type="submission" date="2022-10" db="EMBL/GenBank/DDBJ databases">
        <title>Alteromonas sp. chi3 Genome sequencing.</title>
        <authorList>
            <person name="Park S."/>
        </authorList>
    </citation>
    <scope>NUCLEOTIDE SEQUENCE [LARGE SCALE GENOMIC DNA]</scope>
    <source>
        <strain evidence="10">chi3</strain>
    </source>
</reference>
<organism evidence="9 10">
    <name type="scientific">Alteromonas gilva</name>
    <dbReference type="NCBI Taxonomy" id="2987522"/>
    <lineage>
        <taxon>Bacteria</taxon>
        <taxon>Pseudomonadati</taxon>
        <taxon>Pseudomonadota</taxon>
        <taxon>Gammaproteobacteria</taxon>
        <taxon>Alteromonadales</taxon>
        <taxon>Alteromonadaceae</taxon>
        <taxon>Alteromonas/Salinimonas group</taxon>
        <taxon>Alteromonas</taxon>
    </lineage>
</organism>
<dbReference type="InterPro" id="IPR022990">
    <property type="entry name" value="SmrB-like"/>
</dbReference>
<proteinExistence type="inferred from homology"/>
<dbReference type="EC" id="3.1.-.-" evidence="6"/>
<accession>A0ABT5L5G4</accession>
<dbReference type="SMART" id="SM00463">
    <property type="entry name" value="SMR"/>
    <property type="match status" value="1"/>
</dbReference>
<dbReference type="NCBIfam" id="NF003432">
    <property type="entry name" value="PRK04946.1"/>
    <property type="match status" value="1"/>
</dbReference>
<feature type="domain" description="Smr" evidence="8">
    <location>
        <begin position="114"/>
        <end position="189"/>
    </location>
</feature>
<dbReference type="InterPro" id="IPR002625">
    <property type="entry name" value="Smr_dom"/>
</dbReference>
<evidence type="ECO:0000256" key="6">
    <source>
        <dbReference type="HAMAP-Rule" id="MF_01042"/>
    </source>
</evidence>
<comment type="subunit">
    <text evidence="6">Associates with collided ribosomes, but not with correctly translating polysomes.</text>
</comment>
<evidence type="ECO:0000259" key="8">
    <source>
        <dbReference type="PROSITE" id="PS50828"/>
    </source>
</evidence>
<dbReference type="EMBL" id="JAQQXP010000001">
    <property type="protein sequence ID" value="MDC8831639.1"/>
    <property type="molecule type" value="Genomic_DNA"/>
</dbReference>
<dbReference type="PANTHER" id="PTHR35562">
    <property type="entry name" value="DNA ENDONUCLEASE SMRA-RELATED"/>
    <property type="match status" value="1"/>
</dbReference>
<evidence type="ECO:0000256" key="4">
    <source>
        <dbReference type="ARBA" id="ARBA00022801"/>
    </source>
</evidence>
<protein>
    <recommendedName>
        <fullName evidence="6">Ribosome rescue factor SmrB</fullName>
        <ecNumber evidence="6">3.1.-.-</ecNumber>
    </recommendedName>
</protein>
<evidence type="ECO:0000256" key="5">
    <source>
        <dbReference type="ARBA" id="ARBA00022884"/>
    </source>
</evidence>
<dbReference type="PANTHER" id="PTHR35562:SF1">
    <property type="entry name" value="UPF0115 PROTEIN YFCN"/>
    <property type="match status" value="1"/>
</dbReference>
<dbReference type="PROSITE" id="PS50828">
    <property type="entry name" value="SMR"/>
    <property type="match status" value="1"/>
</dbReference>
<keyword evidence="5 6" id="KW-0694">RNA-binding</keyword>
<evidence type="ECO:0000313" key="9">
    <source>
        <dbReference type="EMBL" id="MDC8831639.1"/>
    </source>
</evidence>
<dbReference type="SUPFAM" id="SSF160443">
    <property type="entry name" value="SMR domain-like"/>
    <property type="match status" value="1"/>
</dbReference>
<feature type="region of interest" description="Disordered" evidence="7">
    <location>
        <begin position="1"/>
        <end position="23"/>
    </location>
</feature>
<evidence type="ECO:0000256" key="7">
    <source>
        <dbReference type="SAM" id="MobiDB-lite"/>
    </source>
</evidence>